<accession>A0AAV1WNH1</accession>
<feature type="region of interest" description="Disordered" evidence="1">
    <location>
        <begin position="96"/>
        <end position="125"/>
    </location>
</feature>
<gene>
    <name evidence="2" type="ORF">LLUT_LOCUS12025</name>
</gene>
<keyword evidence="3" id="KW-1185">Reference proteome</keyword>
<dbReference type="EMBL" id="CAXHTB010000008">
    <property type="protein sequence ID" value="CAL0310965.1"/>
    <property type="molecule type" value="Genomic_DNA"/>
</dbReference>
<comment type="caution">
    <text evidence="2">The sequence shown here is derived from an EMBL/GenBank/DDBJ whole genome shotgun (WGS) entry which is preliminary data.</text>
</comment>
<proteinExistence type="predicted"/>
<evidence type="ECO:0000313" key="2">
    <source>
        <dbReference type="EMBL" id="CAL0310965.1"/>
    </source>
</evidence>
<reference evidence="2 3" key="1">
    <citation type="submission" date="2024-03" db="EMBL/GenBank/DDBJ databases">
        <authorList>
            <person name="Martinez-Hernandez J."/>
        </authorList>
    </citation>
    <scope>NUCLEOTIDE SEQUENCE [LARGE SCALE GENOMIC DNA]</scope>
</reference>
<evidence type="ECO:0000256" key="1">
    <source>
        <dbReference type="SAM" id="MobiDB-lite"/>
    </source>
</evidence>
<organism evidence="2 3">
    <name type="scientific">Lupinus luteus</name>
    <name type="common">European yellow lupine</name>
    <dbReference type="NCBI Taxonomy" id="3873"/>
    <lineage>
        <taxon>Eukaryota</taxon>
        <taxon>Viridiplantae</taxon>
        <taxon>Streptophyta</taxon>
        <taxon>Embryophyta</taxon>
        <taxon>Tracheophyta</taxon>
        <taxon>Spermatophyta</taxon>
        <taxon>Magnoliopsida</taxon>
        <taxon>eudicotyledons</taxon>
        <taxon>Gunneridae</taxon>
        <taxon>Pentapetalae</taxon>
        <taxon>rosids</taxon>
        <taxon>fabids</taxon>
        <taxon>Fabales</taxon>
        <taxon>Fabaceae</taxon>
        <taxon>Papilionoideae</taxon>
        <taxon>50 kb inversion clade</taxon>
        <taxon>genistoids sensu lato</taxon>
        <taxon>core genistoids</taxon>
        <taxon>Genisteae</taxon>
        <taxon>Lupinus</taxon>
    </lineage>
</organism>
<protein>
    <submittedName>
        <fullName evidence="2">Uncharacterized protein</fullName>
    </submittedName>
</protein>
<name>A0AAV1WNH1_LUPLU</name>
<dbReference type="Proteomes" id="UP001497480">
    <property type="component" value="Unassembled WGS sequence"/>
</dbReference>
<dbReference type="AlphaFoldDB" id="A0AAV1WNH1"/>
<feature type="compositionally biased region" description="Basic and acidic residues" evidence="1">
    <location>
        <begin position="112"/>
        <end position="125"/>
    </location>
</feature>
<feature type="region of interest" description="Disordered" evidence="1">
    <location>
        <begin position="1"/>
        <end position="70"/>
    </location>
</feature>
<sequence>MDPMVLPFSMHPSDCDNINSNSKARVLGKSSSQEEDLMSRSTKKVKTHEDPMPPAIASHITSGGGEPTMGFQAVPKKVQSPKVLPLRLNDNATVESVIHGDSSNTPATSIPELHDDHNNEELFGP</sequence>
<evidence type="ECO:0000313" key="3">
    <source>
        <dbReference type="Proteomes" id="UP001497480"/>
    </source>
</evidence>